<accession>A0A6S7IJ49</accession>
<evidence type="ECO:0000313" key="3">
    <source>
        <dbReference type="Proteomes" id="UP001152795"/>
    </source>
</evidence>
<dbReference type="EMBL" id="CACRXK020004502">
    <property type="protein sequence ID" value="CAB4002978.1"/>
    <property type="molecule type" value="Genomic_DNA"/>
</dbReference>
<dbReference type="OrthoDB" id="9802488at2759"/>
<feature type="region of interest" description="Disordered" evidence="1">
    <location>
        <begin position="1"/>
        <end position="25"/>
    </location>
</feature>
<name>A0A6S7IJ49_PARCT</name>
<organism evidence="2 3">
    <name type="scientific">Paramuricea clavata</name>
    <name type="common">Red gorgonian</name>
    <name type="synonym">Violescent sea-whip</name>
    <dbReference type="NCBI Taxonomy" id="317549"/>
    <lineage>
        <taxon>Eukaryota</taxon>
        <taxon>Metazoa</taxon>
        <taxon>Cnidaria</taxon>
        <taxon>Anthozoa</taxon>
        <taxon>Octocorallia</taxon>
        <taxon>Malacalcyonacea</taxon>
        <taxon>Plexauridae</taxon>
        <taxon>Paramuricea</taxon>
    </lineage>
</organism>
<protein>
    <submittedName>
        <fullName evidence="2">Uncharacterized protein</fullName>
    </submittedName>
</protein>
<gene>
    <name evidence="2" type="ORF">PACLA_8A017196</name>
</gene>
<proteinExistence type="predicted"/>
<evidence type="ECO:0000256" key="1">
    <source>
        <dbReference type="SAM" id="MobiDB-lite"/>
    </source>
</evidence>
<dbReference type="Proteomes" id="UP001152795">
    <property type="component" value="Unassembled WGS sequence"/>
</dbReference>
<sequence length="563" mass="63896">MTNREEPSSSVTSVNGASTNKAWSPNLLENGSSSIVAEFQDAADNVHEEMAVNNAKITTNNDVISSPLITTIADGEMNSNAGSVVDLELPGAISYVLKVVPAKALQQDQQLKPCASYAAAVQSNQQRYQEKTKQQQMEQTTGLNRDITKPSRNTVEFVGVERNRMKTKAFFLSGINDKVASKQILDYLCHRNIIPTLLNVSPSKRKGTISAKLNIKIKDLAGLSEPNFWPQFVRCRPWVSREKFSKTEGHRIQATQSGKHSTCANDLDIDATSRRGFGGIAFYWRKHLNMSIDVLSDLGNDRIAVLKKYQNALGTALQNGPVFSSEANTPNAIEQLVDHTANLEIITISLLKTTKKATYNFRKAQRQAIHEDEVNGFVKLERQHDIERSKFYNRITKLKKPKRVNNGEVLEFDGNRVSNDSKVLDVWRQHYCNLYTLRDNPNVDNDFKKFVENKHVQFHTDSYRNDDPPFQFDEVVDVCCKLPNRMASGPDQLSYERVKFERNLLFEVLTKILNAVRELEYVTDAWSIGNIFFLFKGGKKNRFNKLKKTIEPYNFVKCSRQNI</sequence>
<keyword evidence="3" id="KW-1185">Reference proteome</keyword>
<reference evidence="2" key="1">
    <citation type="submission" date="2020-04" db="EMBL/GenBank/DDBJ databases">
        <authorList>
            <person name="Alioto T."/>
            <person name="Alioto T."/>
            <person name="Gomez Garrido J."/>
        </authorList>
    </citation>
    <scope>NUCLEOTIDE SEQUENCE</scope>
    <source>
        <strain evidence="2">A484AB</strain>
    </source>
</reference>
<evidence type="ECO:0000313" key="2">
    <source>
        <dbReference type="EMBL" id="CAB4002978.1"/>
    </source>
</evidence>
<dbReference type="AlphaFoldDB" id="A0A6S7IJ49"/>
<feature type="compositionally biased region" description="Polar residues" evidence="1">
    <location>
        <begin position="8"/>
        <end position="25"/>
    </location>
</feature>
<comment type="caution">
    <text evidence="2">The sequence shown here is derived from an EMBL/GenBank/DDBJ whole genome shotgun (WGS) entry which is preliminary data.</text>
</comment>